<comment type="caution">
    <text evidence="5">The sequence shown here is derived from an EMBL/GenBank/DDBJ whole genome shotgun (WGS) entry which is preliminary data.</text>
</comment>
<evidence type="ECO:0000256" key="2">
    <source>
        <dbReference type="SAM" id="Phobius"/>
    </source>
</evidence>
<evidence type="ECO:0000313" key="5">
    <source>
        <dbReference type="EMBL" id="MQL77989.1"/>
    </source>
</evidence>
<dbReference type="GO" id="GO:0004523">
    <property type="term" value="F:RNA-DNA hybrid ribonuclease activity"/>
    <property type="evidence" value="ECO:0007669"/>
    <property type="project" value="InterPro"/>
</dbReference>
<gene>
    <name evidence="5" type="ORF">Taro_010399</name>
</gene>
<evidence type="ECO:0000313" key="6">
    <source>
        <dbReference type="Proteomes" id="UP000652761"/>
    </source>
</evidence>
<dbReference type="PANTHER" id="PTHR47723:SF19">
    <property type="entry name" value="POLYNUCLEOTIDYL TRANSFERASE, RIBONUCLEASE H-LIKE SUPERFAMILY PROTEIN"/>
    <property type="match status" value="1"/>
</dbReference>
<feature type="region of interest" description="Disordered" evidence="1">
    <location>
        <begin position="533"/>
        <end position="568"/>
    </location>
</feature>
<feature type="transmembrane region" description="Helical" evidence="2">
    <location>
        <begin position="646"/>
        <end position="666"/>
    </location>
</feature>
<dbReference type="Proteomes" id="UP000652761">
    <property type="component" value="Unassembled WGS sequence"/>
</dbReference>
<keyword evidence="2" id="KW-0812">Transmembrane</keyword>
<dbReference type="SUPFAM" id="SSF53098">
    <property type="entry name" value="Ribonuclease H-like"/>
    <property type="match status" value="1"/>
</dbReference>
<protein>
    <recommendedName>
        <fullName evidence="7">RNase H type-1 domain-containing protein</fullName>
    </recommendedName>
</protein>
<dbReference type="InterPro" id="IPR036397">
    <property type="entry name" value="RNaseH_sf"/>
</dbReference>
<dbReference type="GO" id="GO:0003676">
    <property type="term" value="F:nucleic acid binding"/>
    <property type="evidence" value="ECO:0007669"/>
    <property type="project" value="InterPro"/>
</dbReference>
<dbReference type="Gene3D" id="3.30.420.10">
    <property type="entry name" value="Ribonuclease H-like superfamily/Ribonuclease H"/>
    <property type="match status" value="1"/>
</dbReference>
<evidence type="ECO:0000259" key="4">
    <source>
        <dbReference type="Pfam" id="PF13966"/>
    </source>
</evidence>
<evidence type="ECO:0000259" key="3">
    <source>
        <dbReference type="Pfam" id="PF13456"/>
    </source>
</evidence>
<dbReference type="OrthoDB" id="597234at2759"/>
<proteinExistence type="predicted"/>
<dbReference type="PANTHER" id="PTHR47723">
    <property type="entry name" value="OS05G0353850 PROTEIN"/>
    <property type="match status" value="1"/>
</dbReference>
<feature type="compositionally biased region" description="Acidic residues" evidence="1">
    <location>
        <begin position="550"/>
        <end position="563"/>
    </location>
</feature>
<feature type="compositionally biased region" description="Basic residues" evidence="1">
    <location>
        <begin position="1"/>
        <end position="14"/>
    </location>
</feature>
<dbReference type="AlphaFoldDB" id="A0A843UCY2"/>
<feature type="region of interest" description="Disordered" evidence="1">
    <location>
        <begin position="1"/>
        <end position="27"/>
    </location>
</feature>
<name>A0A843UCY2_COLES</name>
<accession>A0A843UCY2</accession>
<feature type="domain" description="RNase H type-1" evidence="3">
    <location>
        <begin position="379"/>
        <end position="498"/>
    </location>
</feature>
<dbReference type="Pfam" id="PF13456">
    <property type="entry name" value="RVT_3"/>
    <property type="match status" value="1"/>
</dbReference>
<dbReference type="InterPro" id="IPR012337">
    <property type="entry name" value="RNaseH-like_sf"/>
</dbReference>
<dbReference type="Pfam" id="PF13966">
    <property type="entry name" value="zf-RVT"/>
    <property type="match status" value="1"/>
</dbReference>
<feature type="domain" description="Reverse transcriptase zinc-binding" evidence="4">
    <location>
        <begin position="184"/>
        <end position="253"/>
    </location>
</feature>
<sequence>MASKAKKMVSRRRPASSEAGEGSRAPAECRTKHWDDWLPELVVPARLNLTRAKGSFTKFVQPRYVDFTSLADLFPNLQPLFDTQGWTVFLYSHTIYSPTAVSEFFNNLGYSKQQEFYTSVKGIPFKLTANLFSTALQIPNSEADILTHHPSASEYYHLITLQPYDGTKKIAKLNANSFPPLNRMIHHIFTTLIAPKHGSRELVTEILHNALPVDSRIIDQGIAIVSKCSYCKNPSTEDINHLFIQSDLDINLWNWDAPFLEFSLSSHESIVVHIWNFLNRCNLSTPLGFISMHVCILITWEIWRTRCLLRIEGNRRPIQGIIHNIRYMISVSAATMSFQHVSAISDLEDLSYFGYSHTMTQRRFKLIRWIPPDSGLVLNVDGASKGNPGLCGGGGCIRDSAGKMLLGFAHSYGSGGSFLAEARALCDGIRLATEFGLTLSLIQSDSAALVSSLKSATSPSWVSLRWWREVYDYIRTSEVQVIHVYREANQVADALANYGCKILGNVYALVEWEHSTPLELGALSQSLSLRTPYVEDEEDDPTKVKPGDSDASDDEIDSDEPDSSYDNSEVGYAVGKERESFMDLLSALIVSEEFQGIVASETENSKVYGEPISLGPSISRPKPVGRNADFSILDSSTGSGGYRKNALLWFVVITSVAVLISINIGGSNFFNL</sequence>
<reference evidence="5" key="1">
    <citation type="submission" date="2017-07" db="EMBL/GenBank/DDBJ databases">
        <title>Taro Niue Genome Assembly and Annotation.</title>
        <authorList>
            <person name="Atibalentja N."/>
            <person name="Keating K."/>
            <person name="Fields C.J."/>
        </authorList>
    </citation>
    <scope>NUCLEOTIDE SEQUENCE</scope>
    <source>
        <strain evidence="5">Niue_2</strain>
        <tissue evidence="5">Leaf</tissue>
    </source>
</reference>
<dbReference type="EMBL" id="NMUH01000376">
    <property type="protein sequence ID" value="MQL77989.1"/>
    <property type="molecule type" value="Genomic_DNA"/>
</dbReference>
<dbReference type="InterPro" id="IPR002156">
    <property type="entry name" value="RNaseH_domain"/>
</dbReference>
<dbReference type="InterPro" id="IPR044730">
    <property type="entry name" value="RNase_H-like_dom_plant"/>
</dbReference>
<evidence type="ECO:0008006" key="7">
    <source>
        <dbReference type="Google" id="ProtNLM"/>
    </source>
</evidence>
<dbReference type="InterPro" id="IPR053151">
    <property type="entry name" value="RNase_H-like"/>
</dbReference>
<keyword evidence="2" id="KW-1133">Transmembrane helix</keyword>
<dbReference type="InterPro" id="IPR026960">
    <property type="entry name" value="RVT-Znf"/>
</dbReference>
<keyword evidence="2" id="KW-0472">Membrane</keyword>
<evidence type="ECO:0000256" key="1">
    <source>
        <dbReference type="SAM" id="MobiDB-lite"/>
    </source>
</evidence>
<organism evidence="5 6">
    <name type="scientific">Colocasia esculenta</name>
    <name type="common">Wild taro</name>
    <name type="synonym">Arum esculentum</name>
    <dbReference type="NCBI Taxonomy" id="4460"/>
    <lineage>
        <taxon>Eukaryota</taxon>
        <taxon>Viridiplantae</taxon>
        <taxon>Streptophyta</taxon>
        <taxon>Embryophyta</taxon>
        <taxon>Tracheophyta</taxon>
        <taxon>Spermatophyta</taxon>
        <taxon>Magnoliopsida</taxon>
        <taxon>Liliopsida</taxon>
        <taxon>Araceae</taxon>
        <taxon>Aroideae</taxon>
        <taxon>Colocasieae</taxon>
        <taxon>Colocasia</taxon>
    </lineage>
</organism>
<keyword evidence="6" id="KW-1185">Reference proteome</keyword>
<dbReference type="CDD" id="cd06222">
    <property type="entry name" value="RNase_H_like"/>
    <property type="match status" value="1"/>
</dbReference>